<accession>A0A4C1VEA4</accession>
<dbReference type="EMBL" id="BGZK01000325">
    <property type="protein sequence ID" value="GBP36939.1"/>
    <property type="molecule type" value="Genomic_DNA"/>
</dbReference>
<organism evidence="2 3">
    <name type="scientific">Eumeta variegata</name>
    <name type="common">Bagworm moth</name>
    <name type="synonym">Eumeta japonica</name>
    <dbReference type="NCBI Taxonomy" id="151549"/>
    <lineage>
        <taxon>Eukaryota</taxon>
        <taxon>Metazoa</taxon>
        <taxon>Ecdysozoa</taxon>
        <taxon>Arthropoda</taxon>
        <taxon>Hexapoda</taxon>
        <taxon>Insecta</taxon>
        <taxon>Pterygota</taxon>
        <taxon>Neoptera</taxon>
        <taxon>Endopterygota</taxon>
        <taxon>Lepidoptera</taxon>
        <taxon>Glossata</taxon>
        <taxon>Ditrysia</taxon>
        <taxon>Tineoidea</taxon>
        <taxon>Psychidae</taxon>
        <taxon>Oiketicinae</taxon>
        <taxon>Eumeta</taxon>
    </lineage>
</organism>
<protein>
    <submittedName>
        <fullName evidence="2">Uncharacterized protein</fullName>
    </submittedName>
</protein>
<sequence>MQKKTDFIQIKTNKKLQYIYKDIKPKLCAKVSRYNQSQKRPLLSLKTATLAPPSGVRREHASRRSRIQILIIILTSLPNLWVMGASFDLSYAMNWSSEIIQGTSMFAYEFMAPRAYTPPLFSLTQFHSELRRDRLLQVYMMSSPNPNRLRSKTLATTQAGLARRANERAARSTSLSPLIQLMKEKRNSPRHRRPRMRRSRSALMLGFVSHVTY</sequence>
<evidence type="ECO:0000313" key="3">
    <source>
        <dbReference type="Proteomes" id="UP000299102"/>
    </source>
</evidence>
<keyword evidence="1" id="KW-0472">Membrane</keyword>
<proteinExistence type="predicted"/>
<keyword evidence="3" id="KW-1185">Reference proteome</keyword>
<evidence type="ECO:0000313" key="2">
    <source>
        <dbReference type="EMBL" id="GBP36939.1"/>
    </source>
</evidence>
<evidence type="ECO:0000256" key="1">
    <source>
        <dbReference type="SAM" id="Phobius"/>
    </source>
</evidence>
<comment type="caution">
    <text evidence="2">The sequence shown here is derived from an EMBL/GenBank/DDBJ whole genome shotgun (WGS) entry which is preliminary data.</text>
</comment>
<keyword evidence="1" id="KW-0812">Transmembrane</keyword>
<reference evidence="2 3" key="1">
    <citation type="journal article" date="2019" name="Commun. Biol.">
        <title>The bagworm genome reveals a unique fibroin gene that provides high tensile strength.</title>
        <authorList>
            <person name="Kono N."/>
            <person name="Nakamura H."/>
            <person name="Ohtoshi R."/>
            <person name="Tomita M."/>
            <person name="Numata K."/>
            <person name="Arakawa K."/>
        </authorList>
    </citation>
    <scope>NUCLEOTIDE SEQUENCE [LARGE SCALE GENOMIC DNA]</scope>
</reference>
<keyword evidence="1" id="KW-1133">Transmembrane helix</keyword>
<feature type="transmembrane region" description="Helical" evidence="1">
    <location>
        <begin position="67"/>
        <end position="87"/>
    </location>
</feature>
<gene>
    <name evidence="2" type="ORF">EVAR_23242_1</name>
</gene>
<dbReference type="AlphaFoldDB" id="A0A4C1VEA4"/>
<name>A0A4C1VEA4_EUMVA</name>
<dbReference type="Proteomes" id="UP000299102">
    <property type="component" value="Unassembled WGS sequence"/>
</dbReference>